<dbReference type="Proteomes" id="UP000478183">
    <property type="component" value="Unassembled WGS sequence"/>
</dbReference>
<comment type="caution">
    <text evidence="2">The sequence shown here is derived from an EMBL/GenBank/DDBJ whole genome shotgun (WGS) entry which is preliminary data.</text>
</comment>
<dbReference type="AlphaFoldDB" id="A0A6L6JHZ2"/>
<feature type="compositionally biased region" description="Basic and acidic residues" evidence="1">
    <location>
        <begin position="30"/>
        <end position="45"/>
    </location>
</feature>
<feature type="compositionally biased region" description="Basic and acidic residues" evidence="1">
    <location>
        <begin position="1"/>
        <end position="23"/>
    </location>
</feature>
<proteinExistence type="predicted"/>
<accession>A0A6L6JHZ2</accession>
<sequence length="393" mass="43853">MSPPKGDKSAPDASTDKAADRIARRAANQAEREARRAANQAERDARKGKKPKSGVASESDDQPPVSSTVFNVLLVAQAGRLEREAALFAASLRRNAPDWNGRLIIAEPREEAGWAGESTRISSEARTALENFGAEILPFTARHFGKDYPYGNKIEAMAVLPSGQPFIFFDSDTVITKPINRAGIDFSRPSASMRRTGTWPSPPLYGPGPNEIWKSLYDRFGLQFSTSLDLSQPDEHWERYLYFNAGWFLGPDPQEFGQKFLQFALAIRDEPGEELACQSLDPWLDQIALPLVIHALGGGRPDKTQATLDGVTSCHYRNLPLLYARESEETIALVEDLMRDPRLAALFRDDEAFGRVIAEGLGRSAIRPMFENEADLLEQPIRHKLKREGLWFR</sequence>
<organism evidence="2 3">
    <name type="scientific">Paracoccus aestuariivivens</name>
    <dbReference type="NCBI Taxonomy" id="1820333"/>
    <lineage>
        <taxon>Bacteria</taxon>
        <taxon>Pseudomonadati</taxon>
        <taxon>Pseudomonadota</taxon>
        <taxon>Alphaproteobacteria</taxon>
        <taxon>Rhodobacterales</taxon>
        <taxon>Paracoccaceae</taxon>
        <taxon>Paracoccus</taxon>
    </lineage>
</organism>
<protein>
    <submittedName>
        <fullName evidence="2">Uncharacterized protein</fullName>
    </submittedName>
</protein>
<dbReference type="EMBL" id="WMIE01000016">
    <property type="protein sequence ID" value="MTH79511.1"/>
    <property type="molecule type" value="Genomic_DNA"/>
</dbReference>
<feature type="region of interest" description="Disordered" evidence="1">
    <location>
        <begin position="1"/>
        <end position="64"/>
    </location>
</feature>
<evidence type="ECO:0000313" key="3">
    <source>
        <dbReference type="Proteomes" id="UP000478183"/>
    </source>
</evidence>
<evidence type="ECO:0000256" key="1">
    <source>
        <dbReference type="SAM" id="MobiDB-lite"/>
    </source>
</evidence>
<keyword evidence="3" id="KW-1185">Reference proteome</keyword>
<gene>
    <name evidence="2" type="ORF">GL286_17495</name>
</gene>
<name>A0A6L6JHZ2_9RHOB</name>
<evidence type="ECO:0000313" key="2">
    <source>
        <dbReference type="EMBL" id="MTH79511.1"/>
    </source>
</evidence>
<reference evidence="2 3" key="1">
    <citation type="submission" date="2019-11" db="EMBL/GenBank/DDBJ databases">
        <authorList>
            <person name="Dong K."/>
        </authorList>
    </citation>
    <scope>NUCLEOTIDE SEQUENCE [LARGE SCALE GENOMIC DNA]</scope>
    <source>
        <strain evidence="2 3">NBRC 111993</strain>
    </source>
</reference>